<comment type="caution">
    <text evidence="1">The sequence shown here is derived from an EMBL/GenBank/DDBJ whole genome shotgun (WGS) entry which is preliminary data.</text>
</comment>
<protein>
    <submittedName>
        <fullName evidence="1">Uncharacterized protein</fullName>
    </submittedName>
</protein>
<accession>A0A0F2TFA2</accession>
<dbReference type="EMBL" id="JZKH01000044">
    <property type="protein sequence ID" value="KJS60422.1"/>
    <property type="molecule type" value="Genomic_DNA"/>
</dbReference>
<dbReference type="Proteomes" id="UP000033699">
    <property type="component" value="Unassembled WGS sequence"/>
</dbReference>
<evidence type="ECO:0000313" key="1">
    <source>
        <dbReference type="EMBL" id="KJS60422.1"/>
    </source>
</evidence>
<dbReference type="AlphaFoldDB" id="A0A0F2TFA2"/>
<gene>
    <name evidence="1" type="ORF">VM95_21390</name>
</gene>
<organism evidence="1 2">
    <name type="scientific">Streptomyces rubellomurinus (strain ATCC 31215)</name>
    <dbReference type="NCBI Taxonomy" id="359131"/>
    <lineage>
        <taxon>Bacteria</taxon>
        <taxon>Bacillati</taxon>
        <taxon>Actinomycetota</taxon>
        <taxon>Actinomycetes</taxon>
        <taxon>Kitasatosporales</taxon>
        <taxon>Streptomycetaceae</taxon>
        <taxon>Streptomyces</taxon>
    </lineage>
</organism>
<evidence type="ECO:0000313" key="2">
    <source>
        <dbReference type="Proteomes" id="UP000033699"/>
    </source>
</evidence>
<reference evidence="1 2" key="1">
    <citation type="submission" date="2015-02" db="EMBL/GenBank/DDBJ databases">
        <authorList>
            <person name="Ju K.-S."/>
            <person name="Doroghazi J.R."/>
            <person name="Metcalf W."/>
        </authorList>
    </citation>
    <scope>NUCLEOTIDE SEQUENCE [LARGE SCALE GENOMIC DNA]</scope>
    <source>
        <strain evidence="1 2">ATCC 31215</strain>
    </source>
</reference>
<keyword evidence="2" id="KW-1185">Reference proteome</keyword>
<sequence length="194" mass="21754">MTSLLVAAVGVVGTLGAAVLTQTRADRLKRLELEHAAAQRAEDREHAEMLRQAEEVRARQQENLSSRRSCYVSVNTAARQYMTALRNHLHAVRRESEMEASSERLEACRAAHRASYAEAQMIVPFAVLESLRVANAGLNAAYGKLKRVERQDAEPGESLQEVQDSIPGLWECLSEMRWQMRRDLGIDPEPDGEE</sequence>
<name>A0A0F2TFA2_STRR3</name>
<proteinExistence type="predicted"/>
<dbReference type="PATRIC" id="fig|359131.3.peg.5139"/>